<comment type="caution">
    <text evidence="1">The sequence shown here is derived from an EMBL/GenBank/DDBJ whole genome shotgun (WGS) entry which is preliminary data.</text>
</comment>
<proteinExistence type="predicted"/>
<accession>A0A8J7SNI2</accession>
<reference evidence="1" key="1">
    <citation type="submission" date="2021-01" db="EMBL/GenBank/DDBJ databases">
        <title>Modified the classification status of verrucomicrobia.</title>
        <authorList>
            <person name="Feng X."/>
        </authorList>
    </citation>
    <scope>NUCLEOTIDE SEQUENCE</scope>
    <source>
        <strain evidence="1">_KCTC 22039</strain>
    </source>
</reference>
<organism evidence="1 2">
    <name type="scientific">Persicirhabdus sediminis</name>
    <dbReference type="NCBI Taxonomy" id="454144"/>
    <lineage>
        <taxon>Bacteria</taxon>
        <taxon>Pseudomonadati</taxon>
        <taxon>Verrucomicrobiota</taxon>
        <taxon>Verrucomicrobiia</taxon>
        <taxon>Verrucomicrobiales</taxon>
        <taxon>Verrucomicrobiaceae</taxon>
        <taxon>Persicirhabdus</taxon>
    </lineage>
</organism>
<dbReference type="Gene3D" id="2.115.10.20">
    <property type="entry name" value="Glycosyl hydrolase domain, family 43"/>
    <property type="match status" value="1"/>
</dbReference>
<name>A0A8J7SNI2_9BACT</name>
<dbReference type="CDD" id="cd08994">
    <property type="entry name" value="GH43_62_32_68_117_130-like"/>
    <property type="match status" value="1"/>
</dbReference>
<dbReference type="Proteomes" id="UP000624703">
    <property type="component" value="Unassembled WGS sequence"/>
</dbReference>
<gene>
    <name evidence="1" type="ORF">JIN82_11045</name>
</gene>
<dbReference type="SUPFAM" id="SSF75005">
    <property type="entry name" value="Arabinanase/levansucrase/invertase"/>
    <property type="match status" value="1"/>
</dbReference>
<dbReference type="RefSeq" id="WP_200311707.1">
    <property type="nucleotide sequence ID" value="NZ_JAENIM010000041.1"/>
</dbReference>
<protein>
    <submittedName>
        <fullName evidence="1">Glycoside hydrolase family protein</fullName>
    </submittedName>
</protein>
<dbReference type="AlphaFoldDB" id="A0A8J7SNI2"/>
<dbReference type="GO" id="GO:0016787">
    <property type="term" value="F:hydrolase activity"/>
    <property type="evidence" value="ECO:0007669"/>
    <property type="project" value="UniProtKB-KW"/>
</dbReference>
<keyword evidence="1" id="KW-0378">Hydrolase</keyword>
<keyword evidence="2" id="KW-1185">Reference proteome</keyword>
<dbReference type="EMBL" id="JAENIM010000041">
    <property type="protein sequence ID" value="MBK1791688.1"/>
    <property type="molecule type" value="Genomic_DNA"/>
</dbReference>
<evidence type="ECO:0000313" key="1">
    <source>
        <dbReference type="EMBL" id="MBK1791688.1"/>
    </source>
</evidence>
<sequence>MNPHFIVTSIAAVALLAPLSASEEKASSSNQLPSHIGNSEGLVNGAEFQDLILPLTSKNGLRNDVWGADTSKPRDPSLGIEDAEWSYWGGNVFLADDGKYHCFVARWPENSKKGHWQWPRSEVAHAVADDPVGPWTVLGTAYPYLRDGLGHNPEVHRLKDGRYALWLNKGLIHVTEGTDVNGKWEDLGTISSSPNWHRVRRIQANPSIVIRQDGSILFCSRAGDLGIASSGDPLQAIEGISVTDTIPFRGCGPEDPAIWKTGHQYHLMFNYWQIRTAIKLRSHDGVNWQLDPGIAYTQQIERYTDGTLVDWYKAERPKIVQDAHGRATHLSVAMIDVKKDADLGSDNHSSKHLTLPLVVEGLCEILNQDRLTPETNEVKIKLIAEDGFNPLTDVDIKSLQFGDPKLVDYGKAVQALSSAADGADLIVTFKGTNFGFTEDSFTGKILGKRSDGSVYFAYPRLPGFVDDPAVLVAAPISIVDGKAVTTVKNFGLTTSNPSKLRLHLGDQLVKEIQLDPMQPYEEKKINIQIDDNVKGTLSASFYPKYQTH</sequence>
<evidence type="ECO:0000313" key="2">
    <source>
        <dbReference type="Proteomes" id="UP000624703"/>
    </source>
</evidence>
<dbReference type="InterPro" id="IPR023296">
    <property type="entry name" value="Glyco_hydro_beta-prop_sf"/>
</dbReference>